<evidence type="ECO:0000313" key="4">
    <source>
        <dbReference type="Proteomes" id="UP001193501"/>
    </source>
</evidence>
<dbReference type="GO" id="GO:0030313">
    <property type="term" value="C:cell envelope"/>
    <property type="evidence" value="ECO:0007669"/>
    <property type="project" value="UniProtKB-SubCell"/>
</dbReference>
<dbReference type="EMBL" id="JAABNR010000027">
    <property type="protein sequence ID" value="NBZ89610.1"/>
    <property type="molecule type" value="Genomic_DNA"/>
</dbReference>
<dbReference type="Gene3D" id="1.50.10.100">
    <property type="entry name" value="Chondroitin AC/alginate lyase"/>
    <property type="match status" value="1"/>
</dbReference>
<evidence type="ECO:0000313" key="3">
    <source>
        <dbReference type="EMBL" id="NBZ89610.1"/>
    </source>
</evidence>
<dbReference type="InterPro" id="IPR008929">
    <property type="entry name" value="Chondroitin_lyas"/>
</dbReference>
<dbReference type="GO" id="GO:0016829">
    <property type="term" value="F:lyase activity"/>
    <property type="evidence" value="ECO:0007669"/>
    <property type="project" value="InterPro"/>
</dbReference>
<gene>
    <name evidence="3" type="ORF">GV832_18635</name>
</gene>
<dbReference type="Gene3D" id="2.70.98.70">
    <property type="match status" value="1"/>
</dbReference>
<proteinExistence type="predicted"/>
<evidence type="ECO:0000256" key="1">
    <source>
        <dbReference type="ARBA" id="ARBA00004196"/>
    </source>
</evidence>
<dbReference type="AlphaFoldDB" id="A0AAE4YH09"/>
<dbReference type="Pfam" id="PF07940">
    <property type="entry name" value="Hepar_II_III_C"/>
    <property type="match status" value="1"/>
</dbReference>
<dbReference type="RefSeq" id="WP_168776410.1">
    <property type="nucleotide sequence ID" value="NZ_JAABNR010000027.1"/>
</dbReference>
<feature type="domain" description="Heparinase II/III-like C-terminal" evidence="2">
    <location>
        <begin position="282"/>
        <end position="533"/>
    </location>
</feature>
<accession>A0AAE4YH09</accession>
<keyword evidence="4" id="KW-1185">Reference proteome</keyword>
<comment type="subcellular location">
    <subcellularLocation>
        <location evidence="1">Cell envelope</location>
    </subcellularLocation>
</comment>
<dbReference type="Proteomes" id="UP001193501">
    <property type="component" value="Unassembled WGS sequence"/>
</dbReference>
<evidence type="ECO:0000259" key="2">
    <source>
        <dbReference type="Pfam" id="PF07940"/>
    </source>
</evidence>
<protein>
    <submittedName>
        <fullName evidence="3">Heparinase</fullName>
    </submittedName>
</protein>
<reference evidence="3" key="1">
    <citation type="submission" date="2020-01" db="EMBL/GenBank/DDBJ databases">
        <authorList>
            <person name="Chen W.-M."/>
        </authorList>
    </citation>
    <scope>NUCLEOTIDE SEQUENCE</scope>
    <source>
        <strain evidence="3">CYK-10</strain>
    </source>
</reference>
<dbReference type="InterPro" id="IPR012480">
    <property type="entry name" value="Hepar_II_III_C"/>
</dbReference>
<comment type="caution">
    <text evidence="3">The sequence shown here is derived from an EMBL/GenBank/DDBJ whole genome shotgun (WGS) entry which is preliminary data.</text>
</comment>
<organism evidence="3 4">
    <name type="scientific">Stagnihabitans tardus</name>
    <dbReference type="NCBI Taxonomy" id="2699202"/>
    <lineage>
        <taxon>Bacteria</taxon>
        <taxon>Pseudomonadati</taxon>
        <taxon>Pseudomonadota</taxon>
        <taxon>Alphaproteobacteria</taxon>
        <taxon>Rhodobacterales</taxon>
        <taxon>Paracoccaceae</taxon>
        <taxon>Stagnihabitans</taxon>
    </lineage>
</organism>
<name>A0AAE4YH09_9RHOB</name>
<sequence>MGEGLSGWRNRLALWRAARAPVASGFARLPEPRSIGLYARGKQMVAGNFTSGAASVEAPGRAIWDVPFADPMARVEIHGFQWLDDLAAFGDMRAQERAQAWTFDWIARFGRGQGPGWAPDLIGRRLTRWVMQAGMLTEGRDAAPLLQSLSLQLHFLGGQAKSFEALSGLIIAALAVDMEALVSPALRSLAALCEAEIDMGGGITSRNPEELLEIFTLLTWVSLSLGEAEAALPPEVSGAMERIAPTLRALRHADGGLARFHDGGRGAEGRLDAALANAGVRPMANAGMAMGFVRLHGGRTTVILDAAPPPPGDHGHASTCGFEMTSGRRPVVVNVGAGTVFGPEWRQAGRATASHATLAVEGYSSSRLGASGQGDFNERAEVTTLRVLPGENGAGVHLVHNGWAVTHGLSHIRDLMLTNDGRHLQGVDRLAAITTADKRRFERLAQGRRFQGVKFAIRFHLHPDVEARVDLGGSAISLTLRSGEIWVFRHDGAAKMTLEPSIYLEKTKARPRESLQIVLSGAALDFDTQAGWTLAKAQDTPLAIRDLERDDPAGQI</sequence>